<reference evidence="2" key="1">
    <citation type="submission" date="2022-11" db="UniProtKB">
        <authorList>
            <consortium name="WormBaseParasite"/>
        </authorList>
    </citation>
    <scope>IDENTIFICATION</scope>
</reference>
<keyword evidence="1" id="KW-1185">Reference proteome</keyword>
<sequence>MKHRTENCGGNLKNEMVAIEKPFYYAYLRALLNSTKVVCCQMAVCTTTALNFVTCIKSEKEIKILDRKKYKGKKENGNGKKSPSDLKSSILIESWVSRFEPTACSNKICPCSPVDVAACVVVASDVAVEFGSVDANSLPSLCCNASLPKSTMFC</sequence>
<evidence type="ECO:0000313" key="1">
    <source>
        <dbReference type="Proteomes" id="UP000887565"/>
    </source>
</evidence>
<evidence type="ECO:0000313" key="2">
    <source>
        <dbReference type="WBParaSite" id="nRc.2.0.1.t08400-RA"/>
    </source>
</evidence>
<accession>A0A915I3I7</accession>
<organism evidence="1 2">
    <name type="scientific">Romanomermis culicivorax</name>
    <name type="common">Nematode worm</name>
    <dbReference type="NCBI Taxonomy" id="13658"/>
    <lineage>
        <taxon>Eukaryota</taxon>
        <taxon>Metazoa</taxon>
        <taxon>Ecdysozoa</taxon>
        <taxon>Nematoda</taxon>
        <taxon>Enoplea</taxon>
        <taxon>Dorylaimia</taxon>
        <taxon>Mermithida</taxon>
        <taxon>Mermithoidea</taxon>
        <taxon>Mermithidae</taxon>
        <taxon>Romanomermis</taxon>
    </lineage>
</organism>
<name>A0A915I3I7_ROMCU</name>
<dbReference type="WBParaSite" id="nRc.2.0.1.t08400-RA">
    <property type="protein sequence ID" value="nRc.2.0.1.t08400-RA"/>
    <property type="gene ID" value="nRc.2.0.1.g08400"/>
</dbReference>
<dbReference type="Proteomes" id="UP000887565">
    <property type="component" value="Unplaced"/>
</dbReference>
<dbReference type="AlphaFoldDB" id="A0A915I3I7"/>
<proteinExistence type="predicted"/>
<protein>
    <submittedName>
        <fullName evidence="2">Bifunctional inhibitor/plant lipid transfer protein/seed storage helical domain-containing protein</fullName>
    </submittedName>
</protein>